<evidence type="ECO:0000256" key="5">
    <source>
        <dbReference type="ARBA" id="ARBA00023040"/>
    </source>
</evidence>
<dbReference type="Pfam" id="PF00001">
    <property type="entry name" value="7tm_1"/>
    <property type="match status" value="1"/>
</dbReference>
<evidence type="ECO:0000256" key="9">
    <source>
        <dbReference type="SAM" id="Phobius"/>
    </source>
</evidence>
<protein>
    <recommendedName>
        <fullName evidence="10">G-protein coupled receptors family 1 profile domain-containing protein</fullName>
    </recommendedName>
</protein>
<keyword evidence="6 9" id="KW-0472">Membrane</keyword>
<dbReference type="PANTHER" id="PTHR22752">
    <property type="entry name" value="G PROTEIN-COUPLED RECEPTOR"/>
    <property type="match status" value="1"/>
</dbReference>
<feature type="domain" description="G-protein coupled receptors family 1 profile" evidence="10">
    <location>
        <begin position="21"/>
        <end position="288"/>
    </location>
</feature>
<feature type="transmembrane region" description="Helical" evidence="9">
    <location>
        <begin position="82"/>
        <end position="101"/>
    </location>
</feature>
<dbReference type="PRINTS" id="PR00237">
    <property type="entry name" value="GPCRRHODOPSN"/>
</dbReference>
<feature type="transmembrane region" description="Helical" evidence="9">
    <location>
        <begin position="269"/>
        <end position="290"/>
    </location>
</feature>
<feature type="transmembrane region" description="Helical" evidence="9">
    <location>
        <begin position="122"/>
        <end position="143"/>
    </location>
</feature>
<sequence>MVFPQVIAVFHGLYDVIGLPGNLLVIVTIIFESRFHVMRYILLASLALSDFLLLVLVNSFRIKSIAQEHWLYGQTMCYLNPFFVRYFYINTVLHLVAVSYDRYLAIVKSPLTYDGTITKTRVAFLSLIWIIPIPLSIGPFLGWGEYVYRQEGFFCEQGWALRSSSARRNMIIYPITTLVIPLLIIVFLNVSVYMAARRQVNVTEVQMGGSVDAENPQQLQEIVSRRIRDRKAAIDVAIIITAFLLCFLPGWIMGICRHFFPEINVPDEVVLATTCIFFLSSLCNPIIYSIRKKEFRAAIRKMLSRIGVCRLSDGDDNGKIVRFCANLESEGLSTTTVKLATRDLDGGCIYLETKGRSLPKFERSSLSPIEEISDY</sequence>
<dbReference type="PROSITE" id="PS50262">
    <property type="entry name" value="G_PROTEIN_RECEP_F1_2"/>
    <property type="match status" value="1"/>
</dbReference>
<keyword evidence="2" id="KW-1003">Cell membrane</keyword>
<evidence type="ECO:0000256" key="3">
    <source>
        <dbReference type="ARBA" id="ARBA00022692"/>
    </source>
</evidence>
<accession>A0ABN8QQI3</accession>
<evidence type="ECO:0000256" key="4">
    <source>
        <dbReference type="ARBA" id="ARBA00022989"/>
    </source>
</evidence>
<feature type="transmembrane region" description="Helical" evidence="9">
    <location>
        <begin position="171"/>
        <end position="196"/>
    </location>
</feature>
<feature type="transmembrane region" description="Helical" evidence="9">
    <location>
        <begin position="232"/>
        <end position="254"/>
    </location>
</feature>
<dbReference type="SMART" id="SM01381">
    <property type="entry name" value="7TM_GPCR_Srsx"/>
    <property type="match status" value="1"/>
</dbReference>
<evidence type="ECO:0000256" key="8">
    <source>
        <dbReference type="ARBA" id="ARBA00023224"/>
    </source>
</evidence>
<dbReference type="InterPro" id="IPR017452">
    <property type="entry name" value="GPCR_Rhodpsn_7TM"/>
</dbReference>
<keyword evidence="4 9" id="KW-1133">Transmembrane helix</keyword>
<dbReference type="Gene3D" id="1.20.1070.10">
    <property type="entry name" value="Rhodopsin 7-helix transmembrane proteins"/>
    <property type="match status" value="1"/>
</dbReference>
<evidence type="ECO:0000256" key="1">
    <source>
        <dbReference type="ARBA" id="ARBA00004651"/>
    </source>
</evidence>
<organism evidence="11 12">
    <name type="scientific">Porites lobata</name>
    <dbReference type="NCBI Taxonomy" id="104759"/>
    <lineage>
        <taxon>Eukaryota</taxon>
        <taxon>Metazoa</taxon>
        <taxon>Cnidaria</taxon>
        <taxon>Anthozoa</taxon>
        <taxon>Hexacorallia</taxon>
        <taxon>Scleractinia</taxon>
        <taxon>Fungiina</taxon>
        <taxon>Poritidae</taxon>
        <taxon>Porites</taxon>
    </lineage>
</organism>
<evidence type="ECO:0000313" key="11">
    <source>
        <dbReference type="EMBL" id="CAH3168869.1"/>
    </source>
</evidence>
<dbReference type="EMBL" id="CALNXK010000147">
    <property type="protein sequence ID" value="CAH3168869.1"/>
    <property type="molecule type" value="Genomic_DNA"/>
</dbReference>
<proteinExistence type="predicted"/>
<gene>
    <name evidence="11" type="ORF">PLOB_00009527</name>
</gene>
<evidence type="ECO:0000259" key="10">
    <source>
        <dbReference type="PROSITE" id="PS50262"/>
    </source>
</evidence>
<comment type="subcellular location">
    <subcellularLocation>
        <location evidence="1">Cell membrane</location>
        <topology evidence="1">Multi-pass membrane protein</topology>
    </subcellularLocation>
</comment>
<evidence type="ECO:0000313" key="12">
    <source>
        <dbReference type="Proteomes" id="UP001159405"/>
    </source>
</evidence>
<dbReference type="Proteomes" id="UP001159405">
    <property type="component" value="Unassembled WGS sequence"/>
</dbReference>
<evidence type="ECO:0000256" key="7">
    <source>
        <dbReference type="ARBA" id="ARBA00023170"/>
    </source>
</evidence>
<evidence type="ECO:0000256" key="2">
    <source>
        <dbReference type="ARBA" id="ARBA00022475"/>
    </source>
</evidence>
<evidence type="ECO:0000256" key="6">
    <source>
        <dbReference type="ARBA" id="ARBA00023136"/>
    </source>
</evidence>
<comment type="caution">
    <text evidence="11">The sequence shown here is derived from an EMBL/GenBank/DDBJ whole genome shotgun (WGS) entry which is preliminary data.</text>
</comment>
<dbReference type="SUPFAM" id="SSF81321">
    <property type="entry name" value="Family A G protein-coupled receptor-like"/>
    <property type="match status" value="1"/>
</dbReference>
<keyword evidence="8" id="KW-0807">Transducer</keyword>
<keyword evidence="7" id="KW-0675">Receptor</keyword>
<keyword evidence="5" id="KW-0297">G-protein coupled receptor</keyword>
<dbReference type="InterPro" id="IPR000276">
    <property type="entry name" value="GPCR_Rhodpsn"/>
</dbReference>
<dbReference type="PANTHER" id="PTHR22752:SF14">
    <property type="entry name" value="G-PROTEIN COUPLED RECEPTORS FAMILY 1 PROFILE DOMAIN-CONTAINING PROTEIN"/>
    <property type="match status" value="1"/>
</dbReference>
<dbReference type="CDD" id="cd00637">
    <property type="entry name" value="7tm_classA_rhodopsin-like"/>
    <property type="match status" value="1"/>
</dbReference>
<name>A0ABN8QQI3_9CNID</name>
<keyword evidence="12" id="KW-1185">Reference proteome</keyword>
<reference evidence="11 12" key="1">
    <citation type="submission" date="2022-05" db="EMBL/GenBank/DDBJ databases">
        <authorList>
            <consortium name="Genoscope - CEA"/>
            <person name="William W."/>
        </authorList>
    </citation>
    <scope>NUCLEOTIDE SEQUENCE [LARGE SCALE GENOMIC DNA]</scope>
</reference>
<feature type="transmembrane region" description="Helical" evidence="9">
    <location>
        <begin position="40"/>
        <end position="62"/>
    </location>
</feature>
<feature type="transmembrane region" description="Helical" evidence="9">
    <location>
        <begin position="6"/>
        <end position="31"/>
    </location>
</feature>
<keyword evidence="3 9" id="KW-0812">Transmembrane</keyword>